<keyword evidence="1" id="KW-1133">Transmembrane helix</keyword>
<dbReference type="Gramene" id="ONIVA11G17620.1">
    <property type="protein sequence ID" value="ONIVA11G17620.1"/>
    <property type="gene ID" value="ONIVA11G17620"/>
</dbReference>
<evidence type="ECO:0000313" key="2">
    <source>
        <dbReference type="EnsemblPlants" id="ONIVA11G17620.1"/>
    </source>
</evidence>
<keyword evidence="3" id="KW-1185">Reference proteome</keyword>
<dbReference type="AlphaFoldDB" id="A0A0E0J3I9"/>
<name>A0A0E0J3I9_ORYNI</name>
<dbReference type="HOGENOM" id="CLU_2546486_0_0_1"/>
<protein>
    <submittedName>
        <fullName evidence="2">Uncharacterized protein</fullName>
    </submittedName>
</protein>
<evidence type="ECO:0000313" key="3">
    <source>
        <dbReference type="Proteomes" id="UP000006591"/>
    </source>
</evidence>
<proteinExistence type="predicted"/>
<reference evidence="2" key="2">
    <citation type="submission" date="2018-04" db="EMBL/GenBank/DDBJ databases">
        <title>OnivRS2 (Oryza nivara Reference Sequence Version 2).</title>
        <authorList>
            <person name="Zhang J."/>
            <person name="Kudrna D."/>
            <person name="Lee S."/>
            <person name="Talag J."/>
            <person name="Rajasekar S."/>
            <person name="Welchert J."/>
            <person name="Hsing Y.-I."/>
            <person name="Wing R.A."/>
        </authorList>
    </citation>
    <scope>NUCLEOTIDE SEQUENCE [LARGE SCALE GENOMIC DNA]</scope>
    <source>
        <strain evidence="2">SL10</strain>
    </source>
</reference>
<dbReference type="Proteomes" id="UP000006591">
    <property type="component" value="Chromosome 11"/>
</dbReference>
<reference evidence="2" key="1">
    <citation type="submission" date="2015-04" db="UniProtKB">
        <authorList>
            <consortium name="EnsemblPlants"/>
        </authorList>
    </citation>
    <scope>IDENTIFICATION</scope>
    <source>
        <strain evidence="2">SL10</strain>
    </source>
</reference>
<accession>A0A0E0J3I9</accession>
<evidence type="ECO:0000256" key="1">
    <source>
        <dbReference type="SAM" id="Phobius"/>
    </source>
</evidence>
<dbReference type="EnsemblPlants" id="ONIVA11G17620.1">
    <property type="protein sequence ID" value="ONIVA11G17620.1"/>
    <property type="gene ID" value="ONIVA11G17620"/>
</dbReference>
<feature type="transmembrane region" description="Helical" evidence="1">
    <location>
        <begin position="57"/>
        <end position="79"/>
    </location>
</feature>
<keyword evidence="1" id="KW-0472">Membrane</keyword>
<sequence length="83" mass="9792">MYAGTDALNFLFYILECNREEAVRQRRKPTETLDWYGVLQVEATADDTTLKYQHDKLCLVAFILMKTLFLVLNLLSTWFQKLI</sequence>
<keyword evidence="1" id="KW-0812">Transmembrane</keyword>
<organism evidence="2">
    <name type="scientific">Oryza nivara</name>
    <name type="common">Indian wild rice</name>
    <name type="synonym">Oryza sativa f. spontanea</name>
    <dbReference type="NCBI Taxonomy" id="4536"/>
    <lineage>
        <taxon>Eukaryota</taxon>
        <taxon>Viridiplantae</taxon>
        <taxon>Streptophyta</taxon>
        <taxon>Embryophyta</taxon>
        <taxon>Tracheophyta</taxon>
        <taxon>Spermatophyta</taxon>
        <taxon>Magnoliopsida</taxon>
        <taxon>Liliopsida</taxon>
        <taxon>Poales</taxon>
        <taxon>Poaceae</taxon>
        <taxon>BOP clade</taxon>
        <taxon>Oryzoideae</taxon>
        <taxon>Oryzeae</taxon>
        <taxon>Oryzinae</taxon>
        <taxon>Oryza</taxon>
    </lineage>
</organism>